<organism evidence="5 6">
    <name type="scientific">Bacillus pseudomycoides</name>
    <dbReference type="NCBI Taxonomy" id="64104"/>
    <lineage>
        <taxon>Bacteria</taxon>
        <taxon>Bacillati</taxon>
        <taxon>Bacillota</taxon>
        <taxon>Bacilli</taxon>
        <taxon>Bacillales</taxon>
        <taxon>Bacillaceae</taxon>
        <taxon>Bacillus</taxon>
        <taxon>Bacillus cereus group</taxon>
    </lineage>
</organism>
<name>A0A1Y3MJC6_9BACI</name>
<evidence type="ECO:0000256" key="2">
    <source>
        <dbReference type="ARBA" id="ARBA00023315"/>
    </source>
</evidence>
<comment type="similarity">
    <text evidence="3">Belongs to the acetyltransferase family. RimJ subfamily.</text>
</comment>
<keyword evidence="1 5" id="KW-0808">Transferase</keyword>
<dbReference type="InterPro" id="IPR016181">
    <property type="entry name" value="Acyl_CoA_acyltransferase"/>
</dbReference>
<dbReference type="InterPro" id="IPR000182">
    <property type="entry name" value="GNAT_dom"/>
</dbReference>
<dbReference type="InterPro" id="IPR051531">
    <property type="entry name" value="N-acetyltransferase"/>
</dbReference>
<dbReference type="Proteomes" id="UP000195321">
    <property type="component" value="Unassembled WGS sequence"/>
</dbReference>
<proteinExistence type="inferred from homology"/>
<accession>A0A1Y3MJC6</accession>
<evidence type="ECO:0000259" key="4">
    <source>
        <dbReference type="PROSITE" id="PS51186"/>
    </source>
</evidence>
<dbReference type="EMBL" id="MWPX01000012">
    <property type="protein sequence ID" value="OUM48550.1"/>
    <property type="molecule type" value="Genomic_DNA"/>
</dbReference>
<evidence type="ECO:0000313" key="5">
    <source>
        <dbReference type="EMBL" id="OUM48550.1"/>
    </source>
</evidence>
<gene>
    <name evidence="5" type="ORF">BW425_12890</name>
</gene>
<evidence type="ECO:0000256" key="3">
    <source>
        <dbReference type="ARBA" id="ARBA00038502"/>
    </source>
</evidence>
<keyword evidence="2" id="KW-0012">Acyltransferase</keyword>
<dbReference type="Gene3D" id="3.40.630.30">
    <property type="match status" value="1"/>
</dbReference>
<dbReference type="SUPFAM" id="SSF55729">
    <property type="entry name" value="Acyl-CoA N-acyltransferases (Nat)"/>
    <property type="match status" value="1"/>
</dbReference>
<dbReference type="CDD" id="cd04301">
    <property type="entry name" value="NAT_SF"/>
    <property type="match status" value="1"/>
</dbReference>
<evidence type="ECO:0000313" key="6">
    <source>
        <dbReference type="Proteomes" id="UP000195321"/>
    </source>
</evidence>
<dbReference type="RefSeq" id="WP_016112419.1">
    <property type="nucleotide sequence ID" value="NZ_CP189809.1"/>
</dbReference>
<dbReference type="AlphaFoldDB" id="A0A1Y3MJC6"/>
<dbReference type="PANTHER" id="PTHR43792">
    <property type="entry name" value="GNAT FAMILY, PUTATIVE (AFU_ORTHOLOGUE AFUA_3G00765)-RELATED-RELATED"/>
    <property type="match status" value="1"/>
</dbReference>
<protein>
    <submittedName>
        <fullName evidence="5">GNAT family N-acetyltransferase</fullName>
    </submittedName>
</protein>
<dbReference type="GO" id="GO:0008999">
    <property type="term" value="F:protein-N-terminal-alanine acetyltransferase activity"/>
    <property type="evidence" value="ECO:0007669"/>
    <property type="project" value="TreeGrafter"/>
</dbReference>
<reference evidence="5 6" key="1">
    <citation type="submission" date="2017-02" db="EMBL/GenBank/DDBJ databases">
        <title>Bacillus pseudomycoides isolate FSL K6-0042.</title>
        <authorList>
            <person name="Kovac J."/>
        </authorList>
    </citation>
    <scope>NUCLEOTIDE SEQUENCE [LARGE SCALE GENOMIC DNA]</scope>
    <source>
        <strain evidence="5 6">FSL K6-0042</strain>
    </source>
</reference>
<dbReference type="PROSITE" id="PS51186">
    <property type="entry name" value="GNAT"/>
    <property type="match status" value="1"/>
</dbReference>
<sequence>MPERMNVQQIRIEPWNNANLTLLRLMNVPEMLEYLGGPETEEQLLARHERYLKISELGTGHMFSIVLLPQLEIIGSVGYWDSYWKEENVYEIGWSVLPPFQGRGIATKAVEKAIAHAKMEQKYRFIHAFPAINNPASNAICQKLDFLFISECDFEYPPGSVMRCNNWCLEITTKPSNNSSI</sequence>
<dbReference type="Pfam" id="PF13302">
    <property type="entry name" value="Acetyltransf_3"/>
    <property type="match status" value="1"/>
</dbReference>
<comment type="caution">
    <text evidence="5">The sequence shown here is derived from an EMBL/GenBank/DDBJ whole genome shotgun (WGS) entry which is preliminary data.</text>
</comment>
<evidence type="ECO:0000256" key="1">
    <source>
        <dbReference type="ARBA" id="ARBA00022679"/>
    </source>
</evidence>
<dbReference type="PANTHER" id="PTHR43792:SF8">
    <property type="entry name" value="[RIBOSOMAL PROTEIN US5]-ALANINE N-ACETYLTRANSFERASE"/>
    <property type="match status" value="1"/>
</dbReference>
<dbReference type="GO" id="GO:0005737">
    <property type="term" value="C:cytoplasm"/>
    <property type="evidence" value="ECO:0007669"/>
    <property type="project" value="TreeGrafter"/>
</dbReference>
<feature type="domain" description="N-acetyltransferase" evidence="4">
    <location>
        <begin position="18"/>
        <end position="175"/>
    </location>
</feature>